<comment type="caution">
    <text evidence="1">The sequence shown here is derived from an EMBL/GenBank/DDBJ whole genome shotgun (WGS) entry which is preliminary data.</text>
</comment>
<proteinExistence type="predicted"/>
<feature type="non-terminal residue" evidence="1">
    <location>
        <position position="1"/>
    </location>
</feature>
<reference evidence="1" key="1">
    <citation type="submission" date="2013-11" db="EMBL/GenBank/DDBJ databases">
        <title>Microbial diversity, functional groups and degradation webs in Northern and Southern Mediterranean and Red Sea marine crude oil polluted sites.</title>
        <authorList>
            <person name="Daffonchio D."/>
            <person name="Mapelli F."/>
            <person name="Ferrer M."/>
            <person name="Richter M."/>
            <person name="Cherif A."/>
            <person name="Malkawi H.I."/>
            <person name="Yakimov M.M."/>
            <person name="Abdel-Fattah Y.R."/>
            <person name="Blaghen M."/>
            <person name="Golyshin P.N."/>
            <person name="Kalogerakis N."/>
            <person name="Boon N."/>
            <person name="Magagnini M."/>
            <person name="Fava F."/>
        </authorList>
    </citation>
    <scope>NUCLEOTIDE SEQUENCE</scope>
</reference>
<evidence type="ECO:0000313" key="1">
    <source>
        <dbReference type="EMBL" id="KTF05770.1"/>
    </source>
</evidence>
<dbReference type="EMBL" id="AYSL01001576">
    <property type="protein sequence ID" value="KTF05770.1"/>
    <property type="molecule type" value="Genomic_DNA"/>
</dbReference>
<protein>
    <submittedName>
        <fullName evidence="1">Uncharacterized protein</fullName>
    </submittedName>
</protein>
<dbReference type="AlphaFoldDB" id="A0A1B6NQR9"/>
<name>A0A1B6NQR9_9ZZZZ</name>
<organism evidence="1">
    <name type="scientific">marine sediment metagenome</name>
    <dbReference type="NCBI Taxonomy" id="412755"/>
    <lineage>
        <taxon>unclassified sequences</taxon>
        <taxon>metagenomes</taxon>
        <taxon>ecological metagenomes</taxon>
    </lineage>
</organism>
<sequence>ETAMAIIITISQVSKTKRLTSSINTMEAIN</sequence>
<gene>
    <name evidence="1" type="ORF">MGSAQ_002734</name>
</gene>
<accession>A0A1B6NQR9</accession>